<dbReference type="eggNOG" id="COG4106">
    <property type="taxonomic scope" value="Bacteria"/>
</dbReference>
<dbReference type="GO" id="GO:0008168">
    <property type="term" value="F:methyltransferase activity"/>
    <property type="evidence" value="ECO:0007669"/>
    <property type="project" value="UniProtKB-KW"/>
</dbReference>
<accession>L0DHF0</accession>
<name>L0DHF0_SINAD</name>
<dbReference type="CDD" id="cd02440">
    <property type="entry name" value="AdoMet_MTases"/>
    <property type="match status" value="1"/>
</dbReference>
<dbReference type="STRING" id="886293.Sinac_4617"/>
<dbReference type="Pfam" id="PF13489">
    <property type="entry name" value="Methyltransf_23"/>
    <property type="match status" value="1"/>
</dbReference>
<dbReference type="OrthoDB" id="9760689at2"/>
<evidence type="ECO:0000313" key="1">
    <source>
        <dbReference type="EMBL" id="AGA28794.1"/>
    </source>
</evidence>
<dbReference type="RefSeq" id="WP_015247910.1">
    <property type="nucleotide sequence ID" value="NC_019892.1"/>
</dbReference>
<dbReference type="KEGG" id="saci:Sinac_4617"/>
<dbReference type="HOGENOM" id="CLU_1080630_0_0_0"/>
<dbReference type="InterPro" id="IPR029063">
    <property type="entry name" value="SAM-dependent_MTases_sf"/>
</dbReference>
<organism evidence="1 2">
    <name type="scientific">Singulisphaera acidiphila (strain ATCC BAA-1392 / DSM 18658 / VKM B-2454 / MOB10)</name>
    <dbReference type="NCBI Taxonomy" id="886293"/>
    <lineage>
        <taxon>Bacteria</taxon>
        <taxon>Pseudomonadati</taxon>
        <taxon>Planctomycetota</taxon>
        <taxon>Planctomycetia</taxon>
        <taxon>Isosphaerales</taxon>
        <taxon>Isosphaeraceae</taxon>
        <taxon>Singulisphaera</taxon>
    </lineage>
</organism>
<keyword evidence="1" id="KW-0489">Methyltransferase</keyword>
<keyword evidence="1" id="KW-0808">Transferase</keyword>
<gene>
    <name evidence="1" type="ordered locus">Sinac_4617</name>
</gene>
<dbReference type="Proteomes" id="UP000010798">
    <property type="component" value="Chromosome"/>
</dbReference>
<dbReference type="EMBL" id="CP003364">
    <property type="protein sequence ID" value="AGA28794.1"/>
    <property type="molecule type" value="Genomic_DNA"/>
</dbReference>
<dbReference type="GO" id="GO:0032259">
    <property type="term" value="P:methylation"/>
    <property type="evidence" value="ECO:0007669"/>
    <property type="project" value="UniProtKB-KW"/>
</dbReference>
<dbReference type="PANTHER" id="PTHR43861">
    <property type="entry name" value="TRANS-ACONITATE 2-METHYLTRANSFERASE-RELATED"/>
    <property type="match status" value="1"/>
</dbReference>
<dbReference type="AlphaFoldDB" id="L0DHF0"/>
<proteinExistence type="predicted"/>
<dbReference type="Gene3D" id="3.40.50.150">
    <property type="entry name" value="Vaccinia Virus protein VP39"/>
    <property type="match status" value="1"/>
</dbReference>
<dbReference type="SUPFAM" id="SSF53335">
    <property type="entry name" value="S-adenosyl-L-methionine-dependent methyltransferases"/>
    <property type="match status" value="1"/>
</dbReference>
<protein>
    <submittedName>
        <fullName evidence="1">Methyltransferase family protein</fullName>
    </submittedName>
</protein>
<reference evidence="1 2" key="1">
    <citation type="submission" date="2012-02" db="EMBL/GenBank/DDBJ databases">
        <title>Complete sequence of chromosome of Singulisphaera acidiphila DSM 18658.</title>
        <authorList>
            <consortium name="US DOE Joint Genome Institute (JGI-PGF)"/>
            <person name="Lucas S."/>
            <person name="Copeland A."/>
            <person name="Lapidus A."/>
            <person name="Glavina del Rio T."/>
            <person name="Dalin E."/>
            <person name="Tice H."/>
            <person name="Bruce D."/>
            <person name="Goodwin L."/>
            <person name="Pitluck S."/>
            <person name="Peters L."/>
            <person name="Ovchinnikova G."/>
            <person name="Chertkov O."/>
            <person name="Kyrpides N."/>
            <person name="Mavromatis K."/>
            <person name="Ivanova N."/>
            <person name="Brettin T."/>
            <person name="Detter J.C."/>
            <person name="Han C."/>
            <person name="Larimer F."/>
            <person name="Land M."/>
            <person name="Hauser L."/>
            <person name="Markowitz V."/>
            <person name="Cheng J.-F."/>
            <person name="Hugenholtz P."/>
            <person name="Woyke T."/>
            <person name="Wu D."/>
            <person name="Tindall B."/>
            <person name="Pomrenke H."/>
            <person name="Brambilla E."/>
            <person name="Klenk H.-P."/>
            <person name="Eisen J.A."/>
        </authorList>
    </citation>
    <scope>NUCLEOTIDE SEQUENCE [LARGE SCALE GENOMIC DNA]</scope>
    <source>
        <strain evidence="2">ATCC BAA-1392 / DSM 18658 / VKM B-2454 / MOB10</strain>
    </source>
</reference>
<sequence>MTATEKDFTPIQSDYEFFVAHATEAEADLTAYLDWLGEIRPDAGADRVRLLDFGCGPGTFTELFLARAGWPAEQVELALVEPVDDYRRAAVTRLQGHATSPVHAWTQLPEGLVEPFDLALSNHVFYYVPALREELARIVRALKPDGAFLAAIAGNDNVLIQVWVEAFARLGRPVPYHTAEAFEDALGTLHFPFRRKEVRYTLAFPDSEENRGKILHFLLGEHFGEIPRATALGFLDPYSANHRIEMNAKHFQYCVRRSPGTP</sequence>
<evidence type="ECO:0000313" key="2">
    <source>
        <dbReference type="Proteomes" id="UP000010798"/>
    </source>
</evidence>
<keyword evidence="2" id="KW-1185">Reference proteome</keyword>